<evidence type="ECO:0000313" key="2">
    <source>
        <dbReference type="EMBL" id="CAF0789174.1"/>
    </source>
</evidence>
<reference evidence="2" key="1">
    <citation type="submission" date="2021-02" db="EMBL/GenBank/DDBJ databases">
        <authorList>
            <person name="Nowell W R."/>
        </authorList>
    </citation>
    <scope>NUCLEOTIDE SEQUENCE</scope>
    <source>
        <strain evidence="2">Ploen Becks lab</strain>
    </source>
</reference>
<name>A0A813RSC9_9BILA</name>
<dbReference type="EMBL" id="CAJNOC010000665">
    <property type="protein sequence ID" value="CAF0789174.1"/>
    <property type="molecule type" value="Genomic_DNA"/>
</dbReference>
<protein>
    <submittedName>
        <fullName evidence="2">Uncharacterized protein</fullName>
    </submittedName>
</protein>
<keyword evidence="3" id="KW-1185">Reference proteome</keyword>
<feature type="compositionally biased region" description="Polar residues" evidence="1">
    <location>
        <begin position="95"/>
        <end position="106"/>
    </location>
</feature>
<feature type="region of interest" description="Disordered" evidence="1">
    <location>
        <begin position="63"/>
        <end position="106"/>
    </location>
</feature>
<feature type="compositionally biased region" description="Basic and acidic residues" evidence="1">
    <location>
        <begin position="63"/>
        <end position="81"/>
    </location>
</feature>
<comment type="caution">
    <text evidence="2">The sequence shown here is derived from an EMBL/GenBank/DDBJ whole genome shotgun (WGS) entry which is preliminary data.</text>
</comment>
<accession>A0A813RSC9</accession>
<dbReference type="Proteomes" id="UP000663879">
    <property type="component" value="Unassembled WGS sequence"/>
</dbReference>
<organism evidence="2 3">
    <name type="scientific">Brachionus calyciflorus</name>
    <dbReference type="NCBI Taxonomy" id="104777"/>
    <lineage>
        <taxon>Eukaryota</taxon>
        <taxon>Metazoa</taxon>
        <taxon>Spiralia</taxon>
        <taxon>Gnathifera</taxon>
        <taxon>Rotifera</taxon>
        <taxon>Eurotatoria</taxon>
        <taxon>Monogononta</taxon>
        <taxon>Pseudotrocha</taxon>
        <taxon>Ploima</taxon>
        <taxon>Brachionidae</taxon>
        <taxon>Brachionus</taxon>
    </lineage>
</organism>
<dbReference type="AlphaFoldDB" id="A0A813RSC9"/>
<evidence type="ECO:0000256" key="1">
    <source>
        <dbReference type="SAM" id="MobiDB-lite"/>
    </source>
</evidence>
<proteinExistence type="predicted"/>
<evidence type="ECO:0000313" key="3">
    <source>
        <dbReference type="Proteomes" id="UP000663879"/>
    </source>
</evidence>
<gene>
    <name evidence="2" type="ORF">OXX778_LOCUS5877</name>
</gene>
<sequence length="106" mass="11777">MKSNQTKFLILNTKNNKIFLFCSFDGISCLSDAQHWFADGTYHVASNHSNIFTGFEALQKEEVAARAKNDESSGEETADRVDSDDDAENKEVNVIPSTSNELVQSL</sequence>